<name>A0A895YHN2_9ACTN</name>
<evidence type="ECO:0000313" key="3">
    <source>
        <dbReference type="Proteomes" id="UP000662857"/>
    </source>
</evidence>
<dbReference type="Gene3D" id="1.10.10.10">
    <property type="entry name" value="Winged helix-like DNA-binding domain superfamily/Winged helix DNA-binding domain"/>
    <property type="match status" value="1"/>
</dbReference>
<dbReference type="PANTHER" id="PTHR33169:SF27">
    <property type="entry name" value="TRANSCRIPTIONAL REGULATOR PADR FAMILY PROTEIN"/>
    <property type="match status" value="1"/>
</dbReference>
<gene>
    <name evidence="2" type="ORF">JQS43_01165</name>
</gene>
<dbReference type="InterPro" id="IPR052509">
    <property type="entry name" value="Metal_resp_DNA-bind_regulator"/>
</dbReference>
<dbReference type="InterPro" id="IPR036388">
    <property type="entry name" value="WH-like_DNA-bd_sf"/>
</dbReference>
<dbReference type="InterPro" id="IPR036390">
    <property type="entry name" value="WH_DNA-bd_sf"/>
</dbReference>
<evidence type="ECO:0000259" key="1">
    <source>
        <dbReference type="Pfam" id="PF03551"/>
    </source>
</evidence>
<reference evidence="2" key="1">
    <citation type="submission" date="2021-02" db="EMBL/GenBank/DDBJ databases">
        <title>Natrosporangium hydrolyticum gen. nov., sp. nov, a haloalkaliphilic actinobacterium from a soda solonchak soil.</title>
        <authorList>
            <person name="Sorokin D.Y."/>
            <person name="Khijniak T.V."/>
            <person name="Zakharycheva A.P."/>
            <person name="Boueva O.V."/>
            <person name="Ariskina E.V."/>
            <person name="Hahnke R.L."/>
            <person name="Bunk B."/>
            <person name="Sproer C."/>
            <person name="Schumann P."/>
            <person name="Evtushenko L.I."/>
            <person name="Kublanov I.V."/>
        </authorList>
    </citation>
    <scope>NUCLEOTIDE SEQUENCE</scope>
    <source>
        <strain evidence="2">DSM 106523</strain>
    </source>
</reference>
<keyword evidence="3" id="KW-1185">Reference proteome</keyword>
<dbReference type="PANTHER" id="PTHR33169">
    <property type="entry name" value="PADR-FAMILY TRANSCRIPTIONAL REGULATOR"/>
    <property type="match status" value="1"/>
</dbReference>
<dbReference type="EMBL" id="CP070499">
    <property type="protein sequence ID" value="QSB15029.1"/>
    <property type="molecule type" value="Genomic_DNA"/>
</dbReference>
<dbReference type="AlphaFoldDB" id="A0A895YHN2"/>
<dbReference type="KEGG" id="nhy:JQS43_01165"/>
<feature type="domain" description="Transcription regulator PadR N-terminal" evidence="1">
    <location>
        <begin position="15"/>
        <end position="89"/>
    </location>
</feature>
<dbReference type="InterPro" id="IPR005149">
    <property type="entry name" value="Tscrpt_reg_PadR_N"/>
</dbReference>
<sequence length="209" mass="23853">MTKRRKVSNPLALAVLASLRERPMHPYELAMVNRERGKHNSMPIKWGSLYTVVENLEKHGYIQATETVREGRRPERTVYAITESGQAELVDWLRELLGVPEKEYPRLVTGLSLAGVLPPDEVVALLRSRMDALRTRIATDQEKLDEISVTVPRLFLIETEYELALLRAELTWLDSLIEEIEAGTLPGMPLWHAFHTEGITPTQALEQYQ</sequence>
<dbReference type="Proteomes" id="UP000662857">
    <property type="component" value="Chromosome"/>
</dbReference>
<dbReference type="SUPFAM" id="SSF46785">
    <property type="entry name" value="Winged helix' DNA-binding domain"/>
    <property type="match status" value="1"/>
</dbReference>
<organism evidence="2 3">
    <name type="scientific">Natronosporangium hydrolyticum</name>
    <dbReference type="NCBI Taxonomy" id="2811111"/>
    <lineage>
        <taxon>Bacteria</taxon>
        <taxon>Bacillati</taxon>
        <taxon>Actinomycetota</taxon>
        <taxon>Actinomycetes</taxon>
        <taxon>Micromonosporales</taxon>
        <taxon>Micromonosporaceae</taxon>
        <taxon>Natronosporangium</taxon>
    </lineage>
</organism>
<proteinExistence type="predicted"/>
<dbReference type="Pfam" id="PF03551">
    <property type="entry name" value="PadR"/>
    <property type="match status" value="1"/>
</dbReference>
<dbReference type="RefSeq" id="WP_239677196.1">
    <property type="nucleotide sequence ID" value="NZ_CP070499.1"/>
</dbReference>
<accession>A0A895YHN2</accession>
<evidence type="ECO:0000313" key="2">
    <source>
        <dbReference type="EMBL" id="QSB15029.1"/>
    </source>
</evidence>
<protein>
    <submittedName>
        <fullName evidence="2">PadR family transcriptional regulator</fullName>
    </submittedName>
</protein>